<dbReference type="Gene3D" id="3.20.20.80">
    <property type="entry name" value="Glycosidases"/>
    <property type="match status" value="1"/>
</dbReference>
<proteinExistence type="inferred from homology"/>
<evidence type="ECO:0000256" key="2">
    <source>
        <dbReference type="ARBA" id="ARBA00022801"/>
    </source>
</evidence>
<sequence>MTADAEISPRWLAIPQPQLAALTGGFWRPNAVRVVTDEPSLSAEALRLERELAERGIPGGDRQIVRLRRPAETEAEGDVAEAFSIDVDDDIEVRASTPEGAFRATRQVLHNLRAQGAVPRGRVRSAPAVPERGFHLDAARKHFAAAWILELLPVLADVGINSFQWHLSENEGFRIGSDSFAEVVSPLHVSRAEARKIADAAADLHIDLVPSLDMPGHLGHVLASRPELRLAASDGRPIDHALDITRDDAVAFAHMLIDDVARLFPHSTRWNLGGDEFVDFARIDDNPVLQQAARERFGEQATGFDLLTDFVNRTAVHLRERGLAARVWNDGMLRGQVVALDPQVALAWWTNWHAGMSPLSAALTAGHELVNFHDTLFYYVLGEKAGYVYPTSARIWEADWHPGLFPALTDGTRQEIAQPYPSSLRGSVFSVWSDDADAQSAEQVLAGIRSPLRAMAERAWNGGSQLALAEFREVDERIGVPAPSTPLAP</sequence>
<dbReference type="EMBL" id="JAUSXV010000001">
    <property type="protein sequence ID" value="MDQ0645981.1"/>
    <property type="molecule type" value="Genomic_DNA"/>
</dbReference>
<dbReference type="GO" id="GO:0005975">
    <property type="term" value="P:carbohydrate metabolic process"/>
    <property type="evidence" value="ECO:0007669"/>
    <property type="project" value="InterPro"/>
</dbReference>
<feature type="active site" description="Proton donor" evidence="4">
    <location>
        <position position="276"/>
    </location>
</feature>
<dbReference type="InterPro" id="IPR015882">
    <property type="entry name" value="HEX_bac_N"/>
</dbReference>
<organism evidence="7 8">
    <name type="scientific">Microbacterium natoriense</name>
    <dbReference type="NCBI Taxonomy" id="284570"/>
    <lineage>
        <taxon>Bacteria</taxon>
        <taxon>Bacillati</taxon>
        <taxon>Actinomycetota</taxon>
        <taxon>Actinomycetes</taxon>
        <taxon>Micrococcales</taxon>
        <taxon>Microbacteriaceae</taxon>
        <taxon>Microbacterium</taxon>
    </lineage>
</organism>
<dbReference type="InterPro" id="IPR029018">
    <property type="entry name" value="Hex-like_dom2"/>
</dbReference>
<gene>
    <name evidence="7" type="ORF">QFZ53_000177</name>
</gene>
<comment type="caution">
    <text evidence="7">The sequence shown here is derived from an EMBL/GenBank/DDBJ whole genome shotgun (WGS) entry which is preliminary data.</text>
</comment>
<feature type="domain" description="Glycoside hydrolase family 20 catalytic" evidence="5">
    <location>
        <begin position="132"/>
        <end position="462"/>
    </location>
</feature>
<dbReference type="InterPro" id="IPR015883">
    <property type="entry name" value="Glyco_hydro_20_cat"/>
</dbReference>
<dbReference type="Pfam" id="PF02838">
    <property type="entry name" value="Glyco_hydro_20b"/>
    <property type="match status" value="1"/>
</dbReference>
<evidence type="ECO:0000259" key="5">
    <source>
        <dbReference type="Pfam" id="PF00728"/>
    </source>
</evidence>
<keyword evidence="3 7" id="KW-0326">Glycosidase</keyword>
<evidence type="ECO:0000313" key="7">
    <source>
        <dbReference type="EMBL" id="MDQ0645981.1"/>
    </source>
</evidence>
<keyword evidence="2 7" id="KW-0378">Hydrolase</keyword>
<feature type="domain" description="Beta-hexosaminidase bacterial type N-terminal" evidence="6">
    <location>
        <begin position="14"/>
        <end position="124"/>
    </location>
</feature>
<name>A0AAW8ERR4_9MICO</name>
<evidence type="ECO:0000256" key="1">
    <source>
        <dbReference type="ARBA" id="ARBA00006285"/>
    </source>
</evidence>
<protein>
    <submittedName>
        <fullName evidence="7">Hexosaminidase</fullName>
        <ecNumber evidence="7">3.2.1.52</ecNumber>
    </submittedName>
</protein>
<evidence type="ECO:0000256" key="4">
    <source>
        <dbReference type="PIRSR" id="PIRSR625705-1"/>
    </source>
</evidence>
<dbReference type="EC" id="3.2.1.52" evidence="7"/>
<dbReference type="InterPro" id="IPR025705">
    <property type="entry name" value="Beta_hexosaminidase_sua/sub"/>
</dbReference>
<comment type="similarity">
    <text evidence="1">Belongs to the glycosyl hydrolase 20 family.</text>
</comment>
<dbReference type="PRINTS" id="PR00738">
    <property type="entry name" value="GLHYDRLASE20"/>
</dbReference>
<dbReference type="SUPFAM" id="SSF51445">
    <property type="entry name" value="(Trans)glycosidases"/>
    <property type="match status" value="1"/>
</dbReference>
<dbReference type="PANTHER" id="PTHR43678:SF1">
    <property type="entry name" value="BETA-N-ACETYLHEXOSAMINIDASE"/>
    <property type="match status" value="1"/>
</dbReference>
<dbReference type="Gene3D" id="3.30.379.10">
    <property type="entry name" value="Chitobiase/beta-hexosaminidase domain 2-like"/>
    <property type="match status" value="1"/>
</dbReference>
<keyword evidence="8" id="KW-1185">Reference proteome</keyword>
<dbReference type="Proteomes" id="UP001244427">
    <property type="component" value="Unassembled WGS sequence"/>
</dbReference>
<dbReference type="GO" id="GO:0004563">
    <property type="term" value="F:beta-N-acetylhexosaminidase activity"/>
    <property type="evidence" value="ECO:0007669"/>
    <property type="project" value="UniProtKB-EC"/>
</dbReference>
<dbReference type="InterPro" id="IPR017853">
    <property type="entry name" value="GH"/>
</dbReference>
<reference evidence="7 8" key="1">
    <citation type="submission" date="2023-07" db="EMBL/GenBank/DDBJ databases">
        <title>Comparative genomics of wheat-associated soil bacteria to identify genetic determinants of phenazine resistance.</title>
        <authorList>
            <person name="Mouncey N."/>
        </authorList>
    </citation>
    <scope>NUCLEOTIDE SEQUENCE [LARGE SCALE GENOMIC DNA]</scope>
    <source>
        <strain evidence="7 8">W4I9-1</strain>
    </source>
</reference>
<dbReference type="RefSeq" id="WP_307292535.1">
    <property type="nucleotide sequence ID" value="NZ_JAUSXV010000001.1"/>
</dbReference>
<dbReference type="InterPro" id="IPR052764">
    <property type="entry name" value="GH20_Enzymes"/>
</dbReference>
<evidence type="ECO:0000313" key="8">
    <source>
        <dbReference type="Proteomes" id="UP001244427"/>
    </source>
</evidence>
<evidence type="ECO:0000256" key="3">
    <source>
        <dbReference type="ARBA" id="ARBA00023295"/>
    </source>
</evidence>
<accession>A0AAW8ERR4</accession>
<dbReference type="AlphaFoldDB" id="A0AAW8ERR4"/>
<dbReference type="PANTHER" id="PTHR43678">
    <property type="entry name" value="PUTATIVE (AFU_ORTHOLOGUE AFUA_2G00640)-RELATED"/>
    <property type="match status" value="1"/>
</dbReference>
<dbReference type="Pfam" id="PF00728">
    <property type="entry name" value="Glyco_hydro_20"/>
    <property type="match status" value="1"/>
</dbReference>
<evidence type="ECO:0000259" key="6">
    <source>
        <dbReference type="Pfam" id="PF02838"/>
    </source>
</evidence>